<feature type="compositionally biased region" description="Low complexity" evidence="1">
    <location>
        <begin position="20"/>
        <end position="40"/>
    </location>
</feature>
<protein>
    <submittedName>
        <fullName evidence="2">Uncharacterized protein</fullName>
    </submittedName>
</protein>
<gene>
    <name evidence="2" type="ORF">E3T47_10420</name>
</gene>
<accession>A0A4R9AMC9</accession>
<evidence type="ECO:0000313" key="3">
    <source>
        <dbReference type="Proteomes" id="UP000298154"/>
    </source>
</evidence>
<evidence type="ECO:0000313" key="2">
    <source>
        <dbReference type="EMBL" id="TFD65244.1"/>
    </source>
</evidence>
<organism evidence="2 3">
    <name type="scientific">Cryobacterium ruanii</name>
    <dbReference type="NCBI Taxonomy" id="1259197"/>
    <lineage>
        <taxon>Bacteria</taxon>
        <taxon>Bacillati</taxon>
        <taxon>Actinomycetota</taxon>
        <taxon>Actinomycetes</taxon>
        <taxon>Micrococcales</taxon>
        <taxon>Microbacteriaceae</taxon>
        <taxon>Cryobacterium</taxon>
    </lineage>
</organism>
<comment type="caution">
    <text evidence="2">The sequence shown here is derived from an EMBL/GenBank/DDBJ whole genome shotgun (WGS) entry which is preliminary data.</text>
</comment>
<keyword evidence="3" id="KW-1185">Reference proteome</keyword>
<dbReference type="AlphaFoldDB" id="A0A4R9AMC9"/>
<dbReference type="Proteomes" id="UP000298154">
    <property type="component" value="Unassembled WGS sequence"/>
</dbReference>
<feature type="compositionally biased region" description="Gly residues" evidence="1">
    <location>
        <begin position="10"/>
        <end position="19"/>
    </location>
</feature>
<proteinExistence type="predicted"/>
<dbReference type="EMBL" id="SOHK01000015">
    <property type="protein sequence ID" value="TFD65244.1"/>
    <property type="molecule type" value="Genomic_DNA"/>
</dbReference>
<name>A0A4R9AMC9_9MICO</name>
<reference evidence="2 3" key="1">
    <citation type="submission" date="2019-03" db="EMBL/GenBank/DDBJ databases">
        <title>Genomics of glacier-inhabiting Cryobacterium strains.</title>
        <authorList>
            <person name="Liu Q."/>
            <person name="Xin Y.-H."/>
        </authorList>
    </citation>
    <scope>NUCLEOTIDE SEQUENCE [LARGE SCALE GENOMIC DNA]</scope>
    <source>
        <strain evidence="2 3">Sr36</strain>
    </source>
</reference>
<feature type="region of interest" description="Disordered" evidence="1">
    <location>
        <begin position="1"/>
        <end position="88"/>
    </location>
</feature>
<sequence>MGGRGRHDPGGGGDAGGTDTGSTDTDGTDTGSTDTGGTDARVTDARVTDARGGATGRRHRTSGAGRHLDRHAQALGQRGSEVVDGVRR</sequence>
<evidence type="ECO:0000256" key="1">
    <source>
        <dbReference type="SAM" id="MobiDB-lite"/>
    </source>
</evidence>